<name>A0ABT9H100_9GAMM</name>
<dbReference type="RefSeq" id="WP_305894270.1">
    <property type="nucleotide sequence ID" value="NZ_JAUZVZ010000018.1"/>
</dbReference>
<protein>
    <submittedName>
        <fullName evidence="1">Uncharacterized protein</fullName>
    </submittedName>
</protein>
<gene>
    <name evidence="1" type="ORF">Q3O60_12450</name>
</gene>
<organism evidence="1 2">
    <name type="scientific">Alkalimonas collagenimarina</name>
    <dbReference type="NCBI Taxonomy" id="400390"/>
    <lineage>
        <taxon>Bacteria</taxon>
        <taxon>Pseudomonadati</taxon>
        <taxon>Pseudomonadota</taxon>
        <taxon>Gammaproteobacteria</taxon>
        <taxon>Alkalimonas</taxon>
    </lineage>
</organism>
<evidence type="ECO:0000313" key="1">
    <source>
        <dbReference type="EMBL" id="MDP4537004.1"/>
    </source>
</evidence>
<reference evidence="1 2" key="1">
    <citation type="submission" date="2023-08" db="EMBL/GenBank/DDBJ databases">
        <authorList>
            <person name="Joshi A."/>
            <person name="Thite S."/>
        </authorList>
    </citation>
    <scope>NUCLEOTIDE SEQUENCE [LARGE SCALE GENOMIC DNA]</scope>
    <source>
        <strain evidence="1 2">AC40</strain>
    </source>
</reference>
<accession>A0ABT9H100</accession>
<keyword evidence="2" id="KW-1185">Reference proteome</keyword>
<evidence type="ECO:0000313" key="2">
    <source>
        <dbReference type="Proteomes" id="UP001231616"/>
    </source>
</evidence>
<comment type="caution">
    <text evidence="1">The sequence shown here is derived from an EMBL/GenBank/DDBJ whole genome shotgun (WGS) entry which is preliminary data.</text>
</comment>
<dbReference type="EMBL" id="JAUZVZ010000018">
    <property type="protein sequence ID" value="MDP4537004.1"/>
    <property type="molecule type" value="Genomic_DNA"/>
</dbReference>
<proteinExistence type="predicted"/>
<dbReference type="Proteomes" id="UP001231616">
    <property type="component" value="Unassembled WGS sequence"/>
</dbReference>
<sequence length="189" mass="21727">MTNSLAISPQERAYLAQEDLESFWYSRLQKKDPVARIGYAIWVKDVDDLKHAITTGDPVYWNQRGFAYWELMARSTVVNLAVGLQKGGFRGTVGETRQQIKRVGLRVADWHAQYVHNDYQDQIGQVPGLLSLKQMADYHHRAFQEFNIPPSYYGGTWFGSIPETIQFETYGHLYCHDCDSSEGYQGVRP</sequence>